<evidence type="ECO:0000256" key="3">
    <source>
        <dbReference type="ARBA" id="ARBA00022729"/>
    </source>
</evidence>
<comment type="subcellular location">
    <subcellularLocation>
        <location evidence="1">Secreted</location>
    </subcellularLocation>
</comment>
<dbReference type="Gene3D" id="2.150.10.10">
    <property type="entry name" value="Serralysin-like metalloprotease, C-terminal"/>
    <property type="match status" value="4"/>
</dbReference>
<dbReference type="RefSeq" id="WP_184873040.1">
    <property type="nucleotide sequence ID" value="NZ_JACHEF010000002.1"/>
</dbReference>
<dbReference type="InterPro" id="IPR001343">
    <property type="entry name" value="Hemolysn_Ca-bd"/>
</dbReference>
<dbReference type="Pfam" id="PF19077">
    <property type="entry name" value="Big_13"/>
    <property type="match status" value="3"/>
</dbReference>
<keyword evidence="2" id="KW-0964">Secreted</keyword>
<dbReference type="PRINTS" id="PR00313">
    <property type="entry name" value="CABNDNGRPT"/>
</dbReference>
<evidence type="ECO:0000313" key="7">
    <source>
        <dbReference type="EMBL" id="MBB6410095.1"/>
    </source>
</evidence>
<dbReference type="InterPro" id="IPR033764">
    <property type="entry name" value="Sdr_B"/>
</dbReference>
<dbReference type="InterPro" id="IPR011049">
    <property type="entry name" value="Serralysin-like_metalloprot_C"/>
</dbReference>
<feature type="region of interest" description="Disordered" evidence="4">
    <location>
        <begin position="175"/>
        <end position="194"/>
    </location>
</feature>
<protein>
    <submittedName>
        <fullName evidence="7">Ca2+-binding RTX toxin-like protein</fullName>
    </submittedName>
</protein>
<dbReference type="Gene3D" id="2.60.40.3440">
    <property type="match status" value="1"/>
</dbReference>
<comment type="caution">
    <text evidence="7">The sequence shown here is derived from an EMBL/GenBank/DDBJ whole genome shotgun (WGS) entry which is preliminary data.</text>
</comment>
<dbReference type="PANTHER" id="PTHR23303">
    <property type="entry name" value="CARBOXYPEPTIDASE REGULATORY REGION-CONTAINING"/>
    <property type="match status" value="1"/>
</dbReference>
<evidence type="ECO:0000256" key="4">
    <source>
        <dbReference type="SAM" id="MobiDB-lite"/>
    </source>
</evidence>
<evidence type="ECO:0000256" key="1">
    <source>
        <dbReference type="ARBA" id="ARBA00004613"/>
    </source>
</evidence>
<evidence type="ECO:0000259" key="6">
    <source>
        <dbReference type="Pfam" id="PF19077"/>
    </source>
</evidence>
<dbReference type="InterPro" id="IPR044016">
    <property type="entry name" value="Big_13"/>
</dbReference>
<dbReference type="InterPro" id="IPR013783">
    <property type="entry name" value="Ig-like_fold"/>
</dbReference>
<evidence type="ECO:0000259" key="5">
    <source>
        <dbReference type="Pfam" id="PF17210"/>
    </source>
</evidence>
<keyword evidence="3" id="KW-0732">Signal</keyword>
<name>A0A841PNS8_9HYPH</name>
<feature type="domain" description="SD-repeat containing protein B" evidence="5">
    <location>
        <begin position="1109"/>
        <end position="1223"/>
    </location>
</feature>
<dbReference type="EMBL" id="JACHEF010000002">
    <property type="protein sequence ID" value="MBB6410095.1"/>
    <property type="molecule type" value="Genomic_DNA"/>
</dbReference>
<dbReference type="Gene3D" id="2.60.40.10">
    <property type="entry name" value="Immunoglobulins"/>
    <property type="match status" value="5"/>
</dbReference>
<dbReference type="InterPro" id="IPR051417">
    <property type="entry name" value="SDr/BOS_complex"/>
</dbReference>
<dbReference type="Proteomes" id="UP000556329">
    <property type="component" value="Unassembled WGS sequence"/>
</dbReference>
<organism evidence="7 8">
    <name type="scientific">Mesorhizobium sangaii</name>
    <dbReference type="NCBI Taxonomy" id="505389"/>
    <lineage>
        <taxon>Bacteria</taxon>
        <taxon>Pseudomonadati</taxon>
        <taxon>Pseudomonadota</taxon>
        <taxon>Alphaproteobacteria</taxon>
        <taxon>Hyphomicrobiales</taxon>
        <taxon>Phyllobacteriaceae</taxon>
        <taxon>Mesorhizobium</taxon>
    </lineage>
</organism>
<keyword evidence="8" id="KW-1185">Reference proteome</keyword>
<dbReference type="SUPFAM" id="SSF51120">
    <property type="entry name" value="beta-Roll"/>
    <property type="match status" value="5"/>
</dbReference>
<gene>
    <name evidence="7" type="ORF">HNQ71_002760</name>
</gene>
<feature type="domain" description="SD-repeat containing protein B" evidence="5">
    <location>
        <begin position="1000"/>
        <end position="1105"/>
    </location>
</feature>
<dbReference type="NCBIfam" id="NF033510">
    <property type="entry name" value="Ca_tandemer"/>
    <property type="match status" value="3"/>
</dbReference>
<sequence length="2351" mass="232620">MTTFTISDQATLNAAITAIAGRAGTDIFNFTTSFTLSGNMTPLFLTAGENLTINGNGQTIDGANTYGGFVIEHGTVAINDLDIVHTTARGGTGGVWQGNGSGGGAGLGGGLFVGAGANVTISNVDFTGDRAIGGNGGGISSTFANGGLWNGFLNDGTGFGIGGIGGTGSGPGGSGASGGFGAGGGAATPSAGAPNVPGNGGWGAGGGGVGSFSHAGYAGGGGGLGAGGAIFVDTFGTLTIAGGTISGGAVQGGAAGPNQGIGVQGGGGGGSSGSGIFLHGATINFTTALGQISTINDVIQDGEGIGGIVMRGAGTLQLGGANGFAGGITVYSGTLSLANTTAAGSGAINFFGHGALQLAAGVNIANQLKNFGTSDTISLLGFGSATGVSYNSGTHILTVTRASGGSETLQLDLTHNYAGNHFVMATDANGNTTISIASLIANGDFQLIDLSDTGPGVSVDHTAGNTVNGSLTGWTGSGSFGAFAPTSAASTGFAGNNIGFLSAQNSSVSQTVNAPGNFDSYSVAFDLGSRADAGNGTTVRVQVFAGGIQIASQDYDTSSAVQAHGSVAHYVLNTAALDATTRGLAVKVIITEIGTGQALFDNVVLTGIDTTAPVVTNHLQTDTGISSIDTITNAATLTGTGDANAIVHFTVDGTLIGQTATANAAGVWTFTPTGLLNGQHTIVASETDDAGNTGTSSLTFTLDTTLPAVTNHLQSDTGILGSDTITNVATLTGSGDANAIVHFTVDGNPIAQTATANGAGVWTLTPTGLLDGQHTIVASQTDNAGNTGTASLTFTLDTTVPQVTNHLQTDTGISGSDTITNVATVTGSGDANAIVHFSVDGNAIAQTATANGAGVWTFTPTGLLDGQHTIVASQTDAAGNTATSSLDFTLDTSAPTLTISSDSDQIHAGESATITFTFSEDPGSTFAWDGTTGDVTVNGGTLSAITGTGLTRTAIFTPHAVHGSIGVAGATYSDAAGNPGGAGNALALTGLDHNRVSGTAFDDKNGNGINDDGAVLSGIAVHLLGTDHLGNAVNVSTTTGVDGGYSFTDIVDGAYSVQFDADGHIFSPANQGGDAALDSDVNSLGIAPTIVLVENADISHVDAGMAVPATVGDFVFNDTNLNGRQDVGEAGIAGVSVSLVDTSAAHSILATATTDANGHYNFTNLLPGSYQLQFTAPSGYVLTTQDSPVSNDATDSDVSESTGLTGAFSLIEGQNDTSRDAGMYALPTFAALDGDTATFTEDGPAVHLDTGIAASLADADGTIFYTYDSNNLVQPGHLTISITGGGTAAEDVLGFDTSGDVSLSDGLTAGSVVTVGGVTVGTIAAGGDGQNGHDLTVTLDLSLNNAKFETLLHALTYSNSNGADPSAADRTVTVSFDGDLQTHTATTTVHITAVNDAPVAANDSYNASEDTQLTIAAPGLLANDSDADHDPLTALLVNGPSHGVLTLNADGSLSYTADANYNGADSFTYRVGDGTTTSNVATVSIDVAAIDDPGLAAVDSFSTNEATAIGPGFNVFADNGDGVDVDIDNPLSVAAVNGVAGNVGTEITLASGALLTLKADGTFDYDPNGVLNDLPGASSGASNTTATDSFTYTLAGGSIGTVTIAVHGVDGDGDNLVGTAGADTLNGGIGADTMHGLAGNDIYTVDNAGDQVFEAAGEGSNDTVRTSVSYALATGQQIETLATENAAATTAITLTGNEFAQTIIGNAGANIIDGLGGADTMQGGLGNDTYTVDNAGDQVIEANGQGTDSVFSSVSFNLSGQEIETLTLTGTGSINGTGNQLANTITGNSGDNVIDGLGGADTMQGGTGNDSYYVDNAGDRVFELNGQGIDSVFSSVSFNLSGQELENLTLLGAASIDGTGNSTGNVLTGNSGANTLTGLGGNDTLDGKAGADTMQGGIGNDIYYVDDAGDHIIEANGQGTDSVFSSVSFNLSGQELENLTLLGAANIDGTGNSTGNFLTGNAGANTLFGLGGNDTLDGMASADTMQGGLGNDTYFVDNVGDHVIELNGQGFDTVNSAISFNLSGQELENLTLLGTGNINGTGNSTINDITGNSGDNILDGLGGADSMWGGLGNDTYFVDNPGDHIFELNGQGIDSVFSSVSFNLSGQELENLTLTGAGNLNGTGNSTGNTLNGNAGANTLIGLGGNDTLDGKAGADTMQGGTGNDIYFVDNAGDRAIELDGQGTDTVNSSVSFNLSGQELENLNLRSGASINGTGNHIDNIITGNSGDNIINGLSGNDTLTGALGHDSFLFTTALSLVVNVDTITDFSVVDDTIVLDHAIFAALAGNGTLSADRFTANATGTATDANQHIIYETDTGWLYYDSNGDAAGGAKHFATVAANLAMTNADFVVM</sequence>
<accession>A0A841PNS8</accession>
<proteinExistence type="predicted"/>
<feature type="domain" description="Bacterial Ig-like" evidence="6">
    <location>
        <begin position="611"/>
        <end position="704"/>
    </location>
</feature>
<feature type="compositionally biased region" description="Gly residues" evidence="4">
    <location>
        <begin position="175"/>
        <end position="186"/>
    </location>
</feature>
<evidence type="ECO:0000313" key="8">
    <source>
        <dbReference type="Proteomes" id="UP000556329"/>
    </source>
</evidence>
<dbReference type="Pfam" id="PF17963">
    <property type="entry name" value="Big_9"/>
    <property type="match status" value="1"/>
</dbReference>
<evidence type="ECO:0000256" key="2">
    <source>
        <dbReference type="ARBA" id="ARBA00022525"/>
    </source>
</evidence>
<dbReference type="Pfam" id="PF17210">
    <property type="entry name" value="SdrD_B"/>
    <property type="match status" value="2"/>
</dbReference>
<dbReference type="SUPFAM" id="SSF117074">
    <property type="entry name" value="Hypothetical protein PA1324"/>
    <property type="match status" value="2"/>
</dbReference>
<feature type="domain" description="Bacterial Ig-like" evidence="6">
    <location>
        <begin position="801"/>
        <end position="892"/>
    </location>
</feature>
<reference evidence="7 8" key="1">
    <citation type="submission" date="2020-08" db="EMBL/GenBank/DDBJ databases">
        <title>Genomic Encyclopedia of Type Strains, Phase IV (KMG-IV): sequencing the most valuable type-strain genomes for metagenomic binning, comparative biology and taxonomic classification.</title>
        <authorList>
            <person name="Goeker M."/>
        </authorList>
    </citation>
    <scope>NUCLEOTIDE SEQUENCE [LARGE SCALE GENOMIC DNA]</scope>
    <source>
        <strain evidence="7 8">DSM 100039</strain>
    </source>
</reference>
<dbReference type="GO" id="GO:0005509">
    <property type="term" value="F:calcium ion binding"/>
    <property type="evidence" value="ECO:0007669"/>
    <property type="project" value="InterPro"/>
</dbReference>
<dbReference type="PANTHER" id="PTHR23303:SF15">
    <property type="entry name" value="COLOSSIN-A"/>
    <property type="match status" value="1"/>
</dbReference>
<dbReference type="GO" id="GO:0005576">
    <property type="term" value="C:extracellular region"/>
    <property type="evidence" value="ECO:0007669"/>
    <property type="project" value="UniProtKB-SubCell"/>
</dbReference>
<feature type="domain" description="Bacterial Ig-like" evidence="6">
    <location>
        <begin position="707"/>
        <end position="798"/>
    </location>
</feature>
<dbReference type="Pfam" id="PF00353">
    <property type="entry name" value="HemolysinCabind"/>
    <property type="match status" value="8"/>
</dbReference>